<dbReference type="AlphaFoldDB" id="A0A8W8J711"/>
<dbReference type="GO" id="GO:0007165">
    <property type="term" value="P:signal transduction"/>
    <property type="evidence" value="ECO:0007669"/>
    <property type="project" value="InterPro"/>
</dbReference>
<feature type="domain" description="CARD" evidence="3">
    <location>
        <begin position="289"/>
        <end position="353"/>
    </location>
</feature>
<dbReference type="Gene3D" id="1.10.533.10">
    <property type="entry name" value="Death Domain, Fas"/>
    <property type="match status" value="2"/>
</dbReference>
<dbReference type="InterPro" id="IPR011029">
    <property type="entry name" value="DEATH-like_dom_sf"/>
</dbReference>
<evidence type="ECO:0008006" key="6">
    <source>
        <dbReference type="Google" id="ProtNLM"/>
    </source>
</evidence>
<dbReference type="PROSITE" id="PS50209">
    <property type="entry name" value="CARD"/>
    <property type="match status" value="1"/>
</dbReference>
<evidence type="ECO:0000259" key="2">
    <source>
        <dbReference type="PROSITE" id="PS50017"/>
    </source>
</evidence>
<protein>
    <recommendedName>
        <fullName evidence="6">Death domain-containing protein</fullName>
    </recommendedName>
</protein>
<feature type="region of interest" description="Disordered" evidence="1">
    <location>
        <begin position="476"/>
        <end position="496"/>
    </location>
</feature>
<dbReference type="SUPFAM" id="SSF47986">
    <property type="entry name" value="DEATH domain"/>
    <property type="match status" value="2"/>
</dbReference>
<dbReference type="PROSITE" id="PS50017">
    <property type="entry name" value="DEATH_DOMAIN"/>
    <property type="match status" value="1"/>
</dbReference>
<keyword evidence="5" id="KW-1185">Reference proteome</keyword>
<name>A0A8W8J711_MAGGI</name>
<sequence length="502" mass="57598">MPGYCYMSCNNTDNNLAKVIIERLSSGQYDVISSGSTECNYQSRRNRILDCKVFIAIITPEFIKKDIHLYELSLALDLGRKILLLQHDLVQELPSPFPVLRFVRWHQDLSILANTVFQILQEKDKDFLVANYLFDNDALKRFIWKFEETQIGRQLYPHVKSGEYASSELQLIDIKTTLVTLCEGINKIQDSPALRRKVSRRQFPSDIRRVARRYQDVIAYPIIRQFGRYLDLEEDELNEVERFSEYGTKEAFWQTIRFWLEKKDSSELTVGTIIKALKECDVNLKGKQMCNAHRKVLRSKLTFLVDNIQTEPLIPSLVSKHVLCDVTKAYVTAPKTRDQRINRLVDVLMTKDDGLFVLCEILQNSGYQFVADEIKGDVDKIQSVQKSITTMRPQSGSVSSDCEAFVKQLLNRLSASSNCSSLSSRHNSTSSTKIATVAHSVNRNDTNCTKNEAESRVKSERKRLCSKCDRQIYNDMTGAHPKSKDKTKRKGSSTRNDCCILL</sequence>
<dbReference type="CDD" id="cd01671">
    <property type="entry name" value="CARD"/>
    <property type="match status" value="1"/>
</dbReference>
<proteinExistence type="predicted"/>
<organism evidence="4 5">
    <name type="scientific">Magallana gigas</name>
    <name type="common">Pacific oyster</name>
    <name type="synonym">Crassostrea gigas</name>
    <dbReference type="NCBI Taxonomy" id="29159"/>
    <lineage>
        <taxon>Eukaryota</taxon>
        <taxon>Metazoa</taxon>
        <taxon>Spiralia</taxon>
        <taxon>Lophotrochozoa</taxon>
        <taxon>Mollusca</taxon>
        <taxon>Bivalvia</taxon>
        <taxon>Autobranchia</taxon>
        <taxon>Pteriomorphia</taxon>
        <taxon>Ostreida</taxon>
        <taxon>Ostreoidea</taxon>
        <taxon>Ostreidae</taxon>
        <taxon>Magallana</taxon>
    </lineage>
</organism>
<evidence type="ECO:0000313" key="5">
    <source>
        <dbReference type="Proteomes" id="UP000005408"/>
    </source>
</evidence>
<dbReference type="SUPFAM" id="SSF52200">
    <property type="entry name" value="Toll/Interleukin receptor TIR domain"/>
    <property type="match status" value="1"/>
</dbReference>
<evidence type="ECO:0000259" key="3">
    <source>
        <dbReference type="PROSITE" id="PS50209"/>
    </source>
</evidence>
<dbReference type="InterPro" id="IPR001315">
    <property type="entry name" value="CARD"/>
</dbReference>
<feature type="compositionally biased region" description="Basic residues" evidence="1">
    <location>
        <begin position="481"/>
        <end position="492"/>
    </location>
</feature>
<feature type="domain" description="Death" evidence="2">
    <location>
        <begin position="224"/>
        <end position="281"/>
    </location>
</feature>
<dbReference type="Proteomes" id="UP000005408">
    <property type="component" value="Unassembled WGS sequence"/>
</dbReference>
<reference evidence="4" key="1">
    <citation type="submission" date="2022-08" db="UniProtKB">
        <authorList>
            <consortium name="EnsemblMetazoa"/>
        </authorList>
    </citation>
    <scope>IDENTIFICATION</scope>
    <source>
        <strain evidence="4">05x7-T-G4-1.051#20</strain>
    </source>
</reference>
<accession>A0A8W8J711</accession>
<dbReference type="GO" id="GO:0042981">
    <property type="term" value="P:regulation of apoptotic process"/>
    <property type="evidence" value="ECO:0007669"/>
    <property type="project" value="InterPro"/>
</dbReference>
<dbReference type="InterPro" id="IPR000488">
    <property type="entry name" value="Death_dom"/>
</dbReference>
<dbReference type="CDD" id="cd01670">
    <property type="entry name" value="Death"/>
    <property type="match status" value="1"/>
</dbReference>
<dbReference type="InterPro" id="IPR035897">
    <property type="entry name" value="Toll_tir_struct_dom_sf"/>
</dbReference>
<evidence type="ECO:0000313" key="4">
    <source>
        <dbReference type="EnsemblMetazoa" id="G16996.4:cds"/>
    </source>
</evidence>
<dbReference type="EnsemblMetazoa" id="G16996.4">
    <property type="protein sequence ID" value="G16996.4:cds"/>
    <property type="gene ID" value="G16996"/>
</dbReference>
<evidence type="ECO:0000256" key="1">
    <source>
        <dbReference type="SAM" id="MobiDB-lite"/>
    </source>
</evidence>